<dbReference type="InterPro" id="IPR019413">
    <property type="entry name" value="Dsc3_ub-like_dom"/>
</dbReference>
<dbReference type="PROSITE" id="PS50053">
    <property type="entry name" value="UBIQUITIN_2"/>
    <property type="match status" value="1"/>
</dbReference>
<evidence type="ECO:0000313" key="3">
    <source>
        <dbReference type="Proteomes" id="UP000187455"/>
    </source>
</evidence>
<dbReference type="SUPFAM" id="SSF54236">
    <property type="entry name" value="Ubiquitin-like"/>
    <property type="match status" value="1"/>
</dbReference>
<reference evidence="2 3" key="1">
    <citation type="journal article" date="2016" name="Mol. Biol. Evol.">
        <title>Genome-Wide Survey of Gut Fungi (Harpellales) Reveals the First Horizontally Transferred Ubiquitin Gene from a Mosquito Host.</title>
        <authorList>
            <person name="Wang Y."/>
            <person name="White M.M."/>
            <person name="Kvist S."/>
            <person name="Moncalvo J.M."/>
        </authorList>
    </citation>
    <scope>NUCLEOTIDE SEQUENCE [LARGE SCALE GENOMIC DNA]</scope>
    <source>
        <strain evidence="2 3">ALG-7-W6</strain>
    </source>
</reference>
<evidence type="ECO:0000313" key="2">
    <source>
        <dbReference type="EMBL" id="OLY81324.1"/>
    </source>
</evidence>
<evidence type="ECO:0000259" key="1">
    <source>
        <dbReference type="PROSITE" id="PS50053"/>
    </source>
</evidence>
<name>A0A1R0GWP6_9FUNG</name>
<dbReference type="AlphaFoldDB" id="A0A1R0GWP6"/>
<organism evidence="2 3">
    <name type="scientific">Smittium mucronatum</name>
    <dbReference type="NCBI Taxonomy" id="133383"/>
    <lineage>
        <taxon>Eukaryota</taxon>
        <taxon>Fungi</taxon>
        <taxon>Fungi incertae sedis</taxon>
        <taxon>Zoopagomycota</taxon>
        <taxon>Kickxellomycotina</taxon>
        <taxon>Harpellomycetes</taxon>
        <taxon>Harpellales</taxon>
        <taxon>Legeriomycetaceae</taxon>
        <taxon>Smittium</taxon>
    </lineage>
</organism>
<dbReference type="Gene3D" id="3.10.20.90">
    <property type="entry name" value="Phosphatidylinositol 3-kinase Catalytic Subunit, Chain A, domain 1"/>
    <property type="match status" value="1"/>
</dbReference>
<protein>
    <recommendedName>
        <fullName evidence="1">Ubiquitin-like domain-containing protein</fullName>
    </recommendedName>
</protein>
<dbReference type="EMBL" id="LSSL01002580">
    <property type="protein sequence ID" value="OLY81324.1"/>
    <property type="molecule type" value="Genomic_DNA"/>
</dbReference>
<sequence length="110" mass="12494">MDITIRFTDNESDLNLVLPPDTTVFELRKKIKRERPNLESSFLRFIKAGRILHDSQTLGQSFTETLNETPENEGTRFIHCLVSDIEAVEGQEPMVGLFLDKSSSLKLNGI</sequence>
<dbReference type="Pfam" id="PF10302">
    <property type="entry name" value="Dsc3_N"/>
    <property type="match status" value="1"/>
</dbReference>
<proteinExistence type="predicted"/>
<dbReference type="InterPro" id="IPR029071">
    <property type="entry name" value="Ubiquitin-like_domsf"/>
</dbReference>
<keyword evidence="3" id="KW-1185">Reference proteome</keyword>
<dbReference type="Proteomes" id="UP000187455">
    <property type="component" value="Unassembled WGS sequence"/>
</dbReference>
<accession>A0A1R0GWP6</accession>
<dbReference type="OrthoDB" id="2556122at2759"/>
<gene>
    <name evidence="2" type="ORF">AYI68_g4573</name>
</gene>
<comment type="caution">
    <text evidence="2">The sequence shown here is derived from an EMBL/GenBank/DDBJ whole genome shotgun (WGS) entry which is preliminary data.</text>
</comment>
<feature type="domain" description="Ubiquitin-like" evidence="1">
    <location>
        <begin position="1"/>
        <end position="60"/>
    </location>
</feature>
<dbReference type="InterPro" id="IPR000626">
    <property type="entry name" value="Ubiquitin-like_dom"/>
</dbReference>